<evidence type="ECO:0000256" key="3">
    <source>
        <dbReference type="ARBA" id="ARBA00022525"/>
    </source>
</evidence>
<reference evidence="7" key="1">
    <citation type="submission" date="2020-02" db="EMBL/GenBank/DDBJ databases">
        <authorList>
            <person name="Scholz U."/>
            <person name="Mascher M."/>
            <person name="Fiebig A."/>
        </authorList>
    </citation>
    <scope>NUCLEOTIDE SEQUENCE</scope>
</reference>
<accession>A0A7I8KDG3</accession>
<dbReference type="Proteomes" id="UP000663760">
    <property type="component" value="Chromosome 4"/>
</dbReference>
<dbReference type="OrthoDB" id="2017091at2759"/>
<dbReference type="InterPro" id="IPR006766">
    <property type="entry name" value="EXORDIUM-like"/>
</dbReference>
<evidence type="ECO:0000313" key="8">
    <source>
        <dbReference type="Proteomes" id="UP000663760"/>
    </source>
</evidence>
<dbReference type="Pfam" id="PF04674">
    <property type="entry name" value="Phi_1"/>
    <property type="match status" value="1"/>
</dbReference>
<feature type="chain" id="PRO_5029636995" evidence="6">
    <location>
        <begin position="25"/>
        <end position="328"/>
    </location>
</feature>
<keyword evidence="8" id="KW-1185">Reference proteome</keyword>
<evidence type="ECO:0000256" key="4">
    <source>
        <dbReference type="ARBA" id="ARBA00022729"/>
    </source>
</evidence>
<dbReference type="GO" id="GO:0048046">
    <property type="term" value="C:apoplast"/>
    <property type="evidence" value="ECO:0007669"/>
    <property type="project" value="UniProtKB-SubCell"/>
</dbReference>
<gene>
    <name evidence="7" type="ORF">SI8410_04005789</name>
</gene>
<keyword evidence="3" id="KW-0964">Secreted</keyword>
<protein>
    <submittedName>
        <fullName evidence="7">Uncharacterized protein</fullName>
    </submittedName>
</protein>
<evidence type="ECO:0000256" key="6">
    <source>
        <dbReference type="SAM" id="SignalP"/>
    </source>
</evidence>
<feature type="signal peptide" evidence="6">
    <location>
        <begin position="1"/>
        <end position="24"/>
    </location>
</feature>
<dbReference type="EMBL" id="LR746267">
    <property type="protein sequence ID" value="CAA7395128.1"/>
    <property type="molecule type" value="Genomic_DNA"/>
</dbReference>
<evidence type="ECO:0000256" key="1">
    <source>
        <dbReference type="ARBA" id="ARBA00004271"/>
    </source>
</evidence>
<comment type="similarity">
    <text evidence="5">Belongs to the EXORDIUM family.</text>
</comment>
<proteinExistence type="inferred from homology"/>
<evidence type="ECO:0000313" key="7">
    <source>
        <dbReference type="EMBL" id="CAA7395128.1"/>
    </source>
</evidence>
<sequence length="328" mass="33963">MVGEIISFLRTAAFVVALLLVSTAVPAAGAAASAAHVRPRKLFLVKQQPLVLKYHNGVLLKGNYTLNLVWYGRFSIAQRAILTDFLVSLSSTVVGGGGSDAPSVAAWWRTTEFYDGGATRFLLGAQSILEDYPRGKLLTDGDITALAAAAGGGRHRGSVAVVFTAGDVAVEGFCMSRCGSHGAAPLPSGKNRRARFAYIWIGNSEAQCPGQCAWPFHQPVYGPQTPPLVAPNGDVGVDGMVINLATLVAGTVTNPFAGGFFQGPAAAPLEAVSACTGVFGSGSYPGNPGKVLTDPATGGSYNAAGVGGRKFLLPAMWDPKTSQCYTLL</sequence>
<organism evidence="7 8">
    <name type="scientific">Spirodela intermedia</name>
    <name type="common">Intermediate duckweed</name>
    <dbReference type="NCBI Taxonomy" id="51605"/>
    <lineage>
        <taxon>Eukaryota</taxon>
        <taxon>Viridiplantae</taxon>
        <taxon>Streptophyta</taxon>
        <taxon>Embryophyta</taxon>
        <taxon>Tracheophyta</taxon>
        <taxon>Spermatophyta</taxon>
        <taxon>Magnoliopsida</taxon>
        <taxon>Liliopsida</taxon>
        <taxon>Araceae</taxon>
        <taxon>Lemnoideae</taxon>
        <taxon>Spirodela</taxon>
    </lineage>
</organism>
<dbReference type="PANTHER" id="PTHR31279">
    <property type="entry name" value="PROTEIN EXORDIUM-LIKE 5"/>
    <property type="match status" value="1"/>
</dbReference>
<keyword evidence="4 6" id="KW-0732">Signal</keyword>
<comment type="subcellular location">
    <subcellularLocation>
        <location evidence="1">Secreted</location>
        <location evidence="1">Extracellular space</location>
        <location evidence="1">Apoplast</location>
    </subcellularLocation>
</comment>
<evidence type="ECO:0000256" key="2">
    <source>
        <dbReference type="ARBA" id="ARBA00022523"/>
    </source>
</evidence>
<keyword evidence="2" id="KW-0052">Apoplast</keyword>
<evidence type="ECO:0000256" key="5">
    <source>
        <dbReference type="ARBA" id="ARBA00023591"/>
    </source>
</evidence>
<name>A0A7I8KDG3_SPIIN</name>
<dbReference type="PANTHER" id="PTHR31279:SF3">
    <property type="entry name" value="PROTEIN EXORDIUM-LIKE 2"/>
    <property type="match status" value="1"/>
</dbReference>
<dbReference type="AlphaFoldDB" id="A0A7I8KDG3"/>